<keyword evidence="1" id="KW-1133">Transmembrane helix</keyword>
<gene>
    <name evidence="2" type="ORF">FIL70_25125</name>
</gene>
<evidence type="ECO:0000256" key="1">
    <source>
        <dbReference type="SAM" id="Phobius"/>
    </source>
</evidence>
<dbReference type="EMBL" id="CP041019">
    <property type="protein sequence ID" value="QDC40417.1"/>
    <property type="molecule type" value="Genomic_DNA"/>
</dbReference>
<sequence>MGSIAGPALGGAAVSLGSGVRDIMLSALLPLAVAFFAAVVLNFLAQRRASAGRLQASST</sequence>
<proteinExistence type="predicted"/>
<accession>A0A5B8CP42</accession>
<evidence type="ECO:0000313" key="3">
    <source>
        <dbReference type="Proteomes" id="UP000311469"/>
    </source>
</evidence>
<reference evidence="2 3" key="1">
    <citation type="submission" date="2019-06" db="EMBL/GenBank/DDBJ databases">
        <title>Genome organization and adaptive potential of archetypical organophosphate degarding Sphingobium fuliginis ATCC 27551.</title>
        <authorList>
            <person name="Sarwar A."/>
            <person name="Parthasarathy S."/>
            <person name="Singh C."/>
            <person name="Siddavattam D."/>
        </authorList>
    </citation>
    <scope>NUCLEOTIDE SEQUENCE [LARGE SCALE GENOMIC DNA]</scope>
    <source>
        <strain evidence="2 3">ATCC 27551</strain>
        <plasmid evidence="3">psf2</plasmid>
    </source>
</reference>
<keyword evidence="1" id="KW-0472">Membrane</keyword>
<feature type="transmembrane region" description="Helical" evidence="1">
    <location>
        <begin position="23"/>
        <end position="45"/>
    </location>
</feature>
<protein>
    <submittedName>
        <fullName evidence="2">Uncharacterized protein</fullName>
    </submittedName>
</protein>
<geneLocation type="plasmid" evidence="3">
    <name>psf2</name>
</geneLocation>
<dbReference type="KEGG" id="sufl:FIL70_25125"/>
<dbReference type="Proteomes" id="UP000311469">
    <property type="component" value="Plasmid pSF2"/>
</dbReference>
<keyword evidence="1" id="KW-0812">Transmembrane</keyword>
<organism evidence="2 3">
    <name type="scientific">Sphingobium fuliginis ATCC 27551</name>
    <dbReference type="NCBI Taxonomy" id="1208342"/>
    <lineage>
        <taxon>Bacteria</taxon>
        <taxon>Pseudomonadati</taxon>
        <taxon>Pseudomonadota</taxon>
        <taxon>Alphaproteobacteria</taxon>
        <taxon>Sphingomonadales</taxon>
        <taxon>Sphingomonadaceae</taxon>
        <taxon>Sphingobium</taxon>
    </lineage>
</organism>
<keyword evidence="2" id="KW-0614">Plasmid</keyword>
<evidence type="ECO:0000313" key="2">
    <source>
        <dbReference type="EMBL" id="QDC40417.1"/>
    </source>
</evidence>
<dbReference type="AlphaFoldDB" id="A0A5B8CP42"/>
<name>A0A5B8CP42_SPHSA</name>